<accession>A0A6S7CLC8</accession>
<evidence type="ECO:0000313" key="1">
    <source>
        <dbReference type="EMBL" id="CAB3792689.1"/>
    </source>
</evidence>
<proteinExistence type="predicted"/>
<dbReference type="Proteomes" id="UP000494115">
    <property type="component" value="Unassembled WGS sequence"/>
</dbReference>
<dbReference type="AlphaFoldDB" id="A0A6S7CLC8"/>
<reference evidence="1 2" key="1">
    <citation type="submission" date="2020-04" db="EMBL/GenBank/DDBJ databases">
        <authorList>
            <person name="De Canck E."/>
        </authorList>
    </citation>
    <scope>NUCLEOTIDE SEQUENCE [LARGE SCALE GENOMIC DNA]</scope>
    <source>
        <strain evidence="1 2">LMG 28138</strain>
    </source>
</reference>
<keyword evidence="2" id="KW-1185">Reference proteome</keyword>
<sequence length="57" mass="6414">MAPYGDQGSTRHDPPIKAEQRRVNVALCRALPRFDHLMADREARAHANKASTDRPFA</sequence>
<dbReference type="EMBL" id="CADIKM010000016">
    <property type="protein sequence ID" value="CAB3792689.1"/>
    <property type="molecule type" value="Genomic_DNA"/>
</dbReference>
<name>A0A6S7CLC8_9BURK</name>
<protein>
    <submittedName>
        <fullName evidence="1">Uncharacterized protein</fullName>
    </submittedName>
</protein>
<gene>
    <name evidence="1" type="ORF">LMG28138_03372</name>
</gene>
<evidence type="ECO:0000313" key="2">
    <source>
        <dbReference type="Proteomes" id="UP000494115"/>
    </source>
</evidence>
<organism evidence="1 2">
    <name type="scientific">Pararobbsia alpina</name>
    <dbReference type="NCBI Taxonomy" id="621374"/>
    <lineage>
        <taxon>Bacteria</taxon>
        <taxon>Pseudomonadati</taxon>
        <taxon>Pseudomonadota</taxon>
        <taxon>Betaproteobacteria</taxon>
        <taxon>Burkholderiales</taxon>
        <taxon>Burkholderiaceae</taxon>
        <taxon>Pararobbsia</taxon>
    </lineage>
</organism>